<dbReference type="GO" id="GO:0038092">
    <property type="term" value="P:nodal signaling pathway"/>
    <property type="evidence" value="ECO:0007669"/>
    <property type="project" value="TreeGrafter"/>
</dbReference>
<dbReference type="GO" id="GO:0070697">
    <property type="term" value="F:activin receptor binding"/>
    <property type="evidence" value="ECO:0007669"/>
    <property type="project" value="TreeGrafter"/>
</dbReference>
<dbReference type="PANTHER" id="PTHR14949">
    <property type="entry name" value="EGF-LIKE-DOMAIN, MULTIPLE 7, 8"/>
    <property type="match status" value="1"/>
</dbReference>
<keyword evidence="2 3" id="KW-1015">Disulfide bond</keyword>
<dbReference type="PROSITE" id="PS00022">
    <property type="entry name" value="EGF_1"/>
    <property type="match status" value="3"/>
</dbReference>
<dbReference type="PROSITE" id="PS01186">
    <property type="entry name" value="EGF_2"/>
    <property type="match status" value="2"/>
</dbReference>
<evidence type="ECO:0000256" key="2">
    <source>
        <dbReference type="ARBA" id="ARBA00023157"/>
    </source>
</evidence>
<sequence>MSLFVCLFVCFSVSSFKTYLPFIAWTSAAPTPGHSPGSNLPGFCTSAAATWRGLPGALETFSSVHVRFLSSFLSIFQRPAMGFVGVGSAVLCFASLVTNFCICSAGSDAPRGVAVGFVFDPKAKCDPPCEHAGVCIRNNTCFCSKGYEGETCHYATCYPKCKNGGECLRPGKCRCAPGFGGRYCHKVTCDGGCWNGGECTAVNRVAKCICTSSWTGSKCQEAICPQGCRNGGSCVAPGICSCPEGWLGGACHTAVCTQPCLNGGKCISPNKCRCRPPFSGPRCEERKKSH</sequence>
<organism evidence="6 7">
    <name type="scientific">Mastacembelus armatus</name>
    <name type="common">zig-zag eel</name>
    <dbReference type="NCBI Taxonomy" id="205130"/>
    <lineage>
        <taxon>Eukaryota</taxon>
        <taxon>Metazoa</taxon>
        <taxon>Chordata</taxon>
        <taxon>Craniata</taxon>
        <taxon>Vertebrata</taxon>
        <taxon>Euteleostomi</taxon>
        <taxon>Actinopterygii</taxon>
        <taxon>Neopterygii</taxon>
        <taxon>Teleostei</taxon>
        <taxon>Neoteleostei</taxon>
        <taxon>Acanthomorphata</taxon>
        <taxon>Anabantaria</taxon>
        <taxon>Synbranchiformes</taxon>
        <taxon>Mastacembelidae</taxon>
        <taxon>Mastacembelus</taxon>
    </lineage>
</organism>
<dbReference type="InParanoid" id="A0A3Q3S4F2"/>
<protein>
    <submittedName>
        <fullName evidence="6">Schwann cell-specific EGF-like repeat autocrine factor</fullName>
    </submittedName>
</protein>
<dbReference type="Gene3D" id="2.10.25.10">
    <property type="entry name" value="Laminin"/>
    <property type="match status" value="4"/>
</dbReference>
<evidence type="ECO:0000313" key="7">
    <source>
        <dbReference type="Proteomes" id="UP000261640"/>
    </source>
</evidence>
<dbReference type="GO" id="GO:0009952">
    <property type="term" value="P:anterior/posterior pattern specification"/>
    <property type="evidence" value="ECO:0007669"/>
    <property type="project" value="TreeGrafter"/>
</dbReference>
<dbReference type="GO" id="GO:0038100">
    <property type="term" value="F:nodal binding"/>
    <property type="evidence" value="ECO:0007669"/>
    <property type="project" value="TreeGrafter"/>
</dbReference>
<feature type="signal peptide" evidence="4">
    <location>
        <begin position="1"/>
        <end position="15"/>
    </location>
</feature>
<feature type="domain" description="EGF-like" evidence="5">
    <location>
        <begin position="252"/>
        <end position="284"/>
    </location>
</feature>
<dbReference type="FunFam" id="2.10.25.10:FF:000020">
    <property type="entry name" value="Latent-transforming growth factor beta-binding protein 1"/>
    <property type="match status" value="1"/>
</dbReference>
<dbReference type="InterPro" id="IPR000742">
    <property type="entry name" value="EGF"/>
</dbReference>
<dbReference type="Ensembl" id="ENSMAMT00000017568.2">
    <property type="protein sequence ID" value="ENSMAMP00000017105.1"/>
    <property type="gene ID" value="ENSMAMG00000011583.2"/>
</dbReference>
<dbReference type="STRING" id="205130.ENSMAMP00000017105"/>
<feature type="domain" description="EGF-like" evidence="5">
    <location>
        <begin position="185"/>
        <end position="220"/>
    </location>
</feature>
<dbReference type="Proteomes" id="UP000261640">
    <property type="component" value="Unplaced"/>
</dbReference>
<keyword evidence="3" id="KW-0245">EGF-like domain</keyword>
<evidence type="ECO:0000256" key="4">
    <source>
        <dbReference type="SAM" id="SignalP"/>
    </source>
</evidence>
<feature type="disulfide bond" evidence="3">
    <location>
        <begin position="256"/>
        <end position="266"/>
    </location>
</feature>
<dbReference type="InterPro" id="IPR050969">
    <property type="entry name" value="Dev_Signal_Modulators"/>
</dbReference>
<proteinExistence type="predicted"/>
<dbReference type="GO" id="GO:0005576">
    <property type="term" value="C:extracellular region"/>
    <property type="evidence" value="ECO:0007669"/>
    <property type="project" value="TreeGrafter"/>
</dbReference>
<feature type="disulfide bond" evidence="3">
    <location>
        <begin position="210"/>
        <end position="219"/>
    </location>
</feature>
<evidence type="ECO:0000256" key="1">
    <source>
        <dbReference type="ARBA" id="ARBA00022729"/>
    </source>
</evidence>
<dbReference type="GeneTree" id="ENSGT00940000165119"/>
<dbReference type="GO" id="GO:0007507">
    <property type="term" value="P:heart development"/>
    <property type="evidence" value="ECO:0007669"/>
    <property type="project" value="TreeGrafter"/>
</dbReference>
<dbReference type="GO" id="GO:0007368">
    <property type="term" value="P:determination of left/right symmetry"/>
    <property type="evidence" value="ECO:0007669"/>
    <property type="project" value="TreeGrafter"/>
</dbReference>
<feature type="disulfide bond" evidence="3">
    <location>
        <begin position="143"/>
        <end position="152"/>
    </location>
</feature>
<accession>A0A3Q3S4F2</accession>
<evidence type="ECO:0000256" key="3">
    <source>
        <dbReference type="PROSITE-ProRule" id="PRU00076"/>
    </source>
</evidence>
<feature type="disulfide bond" evidence="3">
    <location>
        <begin position="189"/>
        <end position="199"/>
    </location>
</feature>
<dbReference type="GO" id="GO:0001568">
    <property type="term" value="P:blood vessel development"/>
    <property type="evidence" value="ECO:0007669"/>
    <property type="project" value="TreeGrafter"/>
</dbReference>
<dbReference type="PROSITE" id="PS50026">
    <property type="entry name" value="EGF_3"/>
    <property type="match status" value="3"/>
</dbReference>
<dbReference type="SUPFAM" id="SSF57196">
    <property type="entry name" value="EGF/Laminin"/>
    <property type="match status" value="1"/>
</dbReference>
<dbReference type="SMART" id="SM00181">
    <property type="entry name" value="EGF"/>
    <property type="match status" value="5"/>
</dbReference>
<keyword evidence="1 4" id="KW-0732">Signal</keyword>
<reference evidence="6" key="1">
    <citation type="submission" date="2025-08" db="UniProtKB">
        <authorList>
            <consortium name="Ensembl"/>
        </authorList>
    </citation>
    <scope>IDENTIFICATION</scope>
</reference>
<feature type="domain" description="EGF-like" evidence="5">
    <location>
        <begin position="121"/>
        <end position="153"/>
    </location>
</feature>
<feature type="disulfide bond" evidence="3">
    <location>
        <begin position="274"/>
        <end position="283"/>
    </location>
</feature>
<comment type="caution">
    <text evidence="3">Lacks conserved residue(s) required for the propagation of feature annotation.</text>
</comment>
<evidence type="ECO:0000259" key="5">
    <source>
        <dbReference type="PROSITE" id="PS50026"/>
    </source>
</evidence>
<dbReference type="PANTHER" id="PTHR14949:SF46">
    <property type="entry name" value="SCHWANN CELL-SPECIFIC EGF-LIKE REPEAT AUTOCRINE FACTOR"/>
    <property type="match status" value="1"/>
</dbReference>
<dbReference type="GO" id="GO:0009986">
    <property type="term" value="C:cell surface"/>
    <property type="evidence" value="ECO:0007669"/>
    <property type="project" value="TreeGrafter"/>
</dbReference>
<dbReference type="AlphaFoldDB" id="A0A3Q3S4F2"/>
<feature type="disulfide bond" evidence="3">
    <location>
        <begin position="125"/>
        <end position="135"/>
    </location>
</feature>
<reference evidence="6" key="2">
    <citation type="submission" date="2025-09" db="UniProtKB">
        <authorList>
            <consortium name="Ensembl"/>
        </authorList>
    </citation>
    <scope>IDENTIFICATION</scope>
</reference>
<name>A0A3Q3S4F2_9TELE</name>
<keyword evidence="7" id="KW-1185">Reference proteome</keyword>
<evidence type="ECO:0000313" key="6">
    <source>
        <dbReference type="Ensembl" id="ENSMAMP00000017105.1"/>
    </source>
</evidence>
<feature type="chain" id="PRO_5018734427" evidence="4">
    <location>
        <begin position="16"/>
        <end position="290"/>
    </location>
</feature>